<sequence>MRKAFLALDKDALDSLMSDYGSIHGDAAERYARKTYSSWKSGSTKLSGQTLERLVELIQPYLEPEQRHDILLKVLSKHKRSGGYKSIRVNIKEPAEGFRQIDDALESLRSEDPLAFIPEHVMEAAKWLYDDDMTAARAMLAEATRAETDLLRANAIKEVSLLKRTISSGQVKSANYSVKTPVSTLSVVAYTPSKCFVATVCFGVDAPETSALRVWRDDYLIHRPAGRDFIVWYYTHGEAIANVIQKYKPLKVASKLAVGAIAGLAKRYGERHE</sequence>
<keyword evidence="2" id="KW-1185">Reference proteome</keyword>
<dbReference type="RefSeq" id="WP_255838616.1">
    <property type="nucleotide sequence ID" value="NZ_CP073346.1"/>
</dbReference>
<organism evidence="1 2">
    <name type="scientific">Pseudomonas benzenivorans</name>
    <dbReference type="NCBI Taxonomy" id="556533"/>
    <lineage>
        <taxon>Bacteria</taxon>
        <taxon>Pseudomonadati</taxon>
        <taxon>Pseudomonadota</taxon>
        <taxon>Gammaproteobacteria</taxon>
        <taxon>Pseudomonadales</taxon>
        <taxon>Pseudomonadaceae</taxon>
        <taxon>Pseudomonas</taxon>
    </lineage>
</organism>
<evidence type="ECO:0000313" key="2">
    <source>
        <dbReference type="Proteomes" id="UP001059672"/>
    </source>
</evidence>
<reference evidence="1" key="1">
    <citation type="submission" date="2021-04" db="EMBL/GenBank/DDBJ databases">
        <title>Oceanospirillales bacteria with DddD are important DMSP degraders in coastal seawater.</title>
        <authorList>
            <person name="Liu J."/>
        </authorList>
    </citation>
    <scope>NUCLEOTIDE SEQUENCE</scope>
    <source>
        <strain evidence="1">D13-4</strain>
    </source>
</reference>
<dbReference type="Proteomes" id="UP001059672">
    <property type="component" value="Chromosome"/>
</dbReference>
<accession>A0ABY5H894</accession>
<dbReference type="NCBIfam" id="NF041770">
    <property type="entry name" value="CFI_box_CTERM"/>
    <property type="match status" value="1"/>
</dbReference>
<gene>
    <name evidence="1" type="ORF">KDW96_01410</name>
</gene>
<proteinExistence type="predicted"/>
<dbReference type="EMBL" id="CP073346">
    <property type="protein sequence ID" value="UTW08021.1"/>
    <property type="molecule type" value="Genomic_DNA"/>
</dbReference>
<name>A0ABY5H894_9PSED</name>
<evidence type="ECO:0000313" key="1">
    <source>
        <dbReference type="EMBL" id="UTW08021.1"/>
    </source>
</evidence>
<protein>
    <submittedName>
        <fullName evidence="1">Uncharacterized protein</fullName>
    </submittedName>
</protein>
<dbReference type="InterPro" id="IPR049886">
    <property type="entry name" value="CFI_box_CTERM_dom"/>
</dbReference>